<reference evidence="1" key="1">
    <citation type="journal article" date="2015" name="Nature">
        <title>Complex archaea that bridge the gap between prokaryotes and eukaryotes.</title>
        <authorList>
            <person name="Spang A."/>
            <person name="Saw J.H."/>
            <person name="Jorgensen S.L."/>
            <person name="Zaremba-Niedzwiedzka K."/>
            <person name="Martijn J."/>
            <person name="Lind A.E."/>
            <person name="van Eijk R."/>
            <person name="Schleper C."/>
            <person name="Guy L."/>
            <person name="Ettema T.J."/>
        </authorList>
    </citation>
    <scope>NUCLEOTIDE SEQUENCE</scope>
</reference>
<evidence type="ECO:0000313" key="1">
    <source>
        <dbReference type="EMBL" id="KKL62448.1"/>
    </source>
</evidence>
<name>A0A0F9DL41_9ZZZZ</name>
<organism evidence="1">
    <name type="scientific">marine sediment metagenome</name>
    <dbReference type="NCBI Taxonomy" id="412755"/>
    <lineage>
        <taxon>unclassified sequences</taxon>
        <taxon>metagenomes</taxon>
        <taxon>ecological metagenomes</taxon>
    </lineage>
</organism>
<accession>A0A0F9DL41</accession>
<dbReference type="AlphaFoldDB" id="A0A0F9DL41"/>
<protein>
    <submittedName>
        <fullName evidence="1">Uncharacterized protein</fullName>
    </submittedName>
</protein>
<dbReference type="EMBL" id="LAZR01028488">
    <property type="protein sequence ID" value="KKL62448.1"/>
    <property type="molecule type" value="Genomic_DNA"/>
</dbReference>
<gene>
    <name evidence="1" type="ORF">LCGC14_2185070</name>
</gene>
<proteinExistence type="predicted"/>
<comment type="caution">
    <text evidence="1">The sequence shown here is derived from an EMBL/GenBank/DDBJ whole genome shotgun (WGS) entry which is preliminary data.</text>
</comment>
<sequence length="75" mass="8521">MKLEVFGHPKEVEEKIVMINMVRKDYGIQVFICDKNGSEVPTGNILFINENGVRLNGCFGSDFGLPTDRDYIRIV</sequence>